<evidence type="ECO:0000256" key="1">
    <source>
        <dbReference type="ARBA" id="ARBA00009005"/>
    </source>
</evidence>
<dbReference type="GO" id="GO:0005737">
    <property type="term" value="C:cytoplasm"/>
    <property type="evidence" value="ECO:0007669"/>
    <property type="project" value="TreeGrafter"/>
</dbReference>
<feature type="region of interest" description="Disordered" evidence="4">
    <location>
        <begin position="49"/>
        <end position="83"/>
    </location>
</feature>
<feature type="compositionally biased region" description="Basic residues" evidence="4">
    <location>
        <begin position="593"/>
        <end position="612"/>
    </location>
</feature>
<evidence type="ECO:0000313" key="7">
    <source>
        <dbReference type="Proteomes" id="UP000001194"/>
    </source>
</evidence>
<protein>
    <submittedName>
        <fullName evidence="6">Predicted protein</fullName>
    </submittedName>
</protein>
<keyword evidence="7" id="KW-1185">Reference proteome</keyword>
<dbReference type="HOGENOM" id="CLU_315939_0_0_1"/>
<feature type="compositionally biased region" description="Polar residues" evidence="4">
    <location>
        <begin position="542"/>
        <end position="554"/>
    </location>
</feature>
<gene>
    <name evidence="6" type="ORF">LACBIDRAFT_298640</name>
</gene>
<dbReference type="InterPro" id="IPR029030">
    <property type="entry name" value="Caspase-like_dom_sf"/>
</dbReference>
<dbReference type="Pfam" id="PF00656">
    <property type="entry name" value="Peptidase_C14"/>
    <property type="match status" value="2"/>
</dbReference>
<keyword evidence="3" id="KW-0645">Protease</keyword>
<dbReference type="InParanoid" id="B0DDA2"/>
<dbReference type="GO" id="GO:0004197">
    <property type="term" value="F:cysteine-type endopeptidase activity"/>
    <property type="evidence" value="ECO:0007669"/>
    <property type="project" value="InterPro"/>
</dbReference>
<organism evidence="7">
    <name type="scientific">Laccaria bicolor (strain S238N-H82 / ATCC MYA-4686)</name>
    <name type="common">Bicoloured deceiver</name>
    <name type="synonym">Laccaria laccata var. bicolor</name>
    <dbReference type="NCBI Taxonomy" id="486041"/>
    <lineage>
        <taxon>Eukaryota</taxon>
        <taxon>Fungi</taxon>
        <taxon>Dikarya</taxon>
        <taxon>Basidiomycota</taxon>
        <taxon>Agaricomycotina</taxon>
        <taxon>Agaricomycetes</taxon>
        <taxon>Agaricomycetidae</taxon>
        <taxon>Agaricales</taxon>
        <taxon>Agaricineae</taxon>
        <taxon>Hydnangiaceae</taxon>
        <taxon>Laccaria</taxon>
    </lineage>
</organism>
<feature type="compositionally biased region" description="Basic and acidic residues" evidence="4">
    <location>
        <begin position="49"/>
        <end position="72"/>
    </location>
</feature>
<name>B0DDA2_LACBS</name>
<dbReference type="PANTHER" id="PTHR48104">
    <property type="entry name" value="METACASPASE-4"/>
    <property type="match status" value="1"/>
</dbReference>
<dbReference type="Gene3D" id="3.40.50.12660">
    <property type="match status" value="1"/>
</dbReference>
<feature type="compositionally biased region" description="Low complexity" evidence="4">
    <location>
        <begin position="566"/>
        <end position="582"/>
    </location>
</feature>
<feature type="compositionally biased region" description="Polar residues" evidence="4">
    <location>
        <begin position="429"/>
        <end position="459"/>
    </location>
</feature>
<feature type="compositionally biased region" description="Polar residues" evidence="4">
    <location>
        <begin position="477"/>
        <end position="490"/>
    </location>
</feature>
<comment type="similarity">
    <text evidence="1">Belongs to the peptidase C14B family.</text>
</comment>
<dbReference type="PANTHER" id="PTHR48104:SF30">
    <property type="entry name" value="METACASPASE-1"/>
    <property type="match status" value="1"/>
</dbReference>
<dbReference type="KEGG" id="lbc:LACBIDRAFT_298640"/>
<evidence type="ECO:0000259" key="5">
    <source>
        <dbReference type="Pfam" id="PF00656"/>
    </source>
</evidence>
<dbReference type="RefSeq" id="XP_001881966.1">
    <property type="nucleotide sequence ID" value="XM_001881931.1"/>
</dbReference>
<accession>B0DDA2</accession>
<evidence type="ECO:0000256" key="3">
    <source>
        <dbReference type="ARBA" id="ARBA00022807"/>
    </source>
</evidence>
<dbReference type="InterPro" id="IPR050452">
    <property type="entry name" value="Metacaspase"/>
</dbReference>
<feature type="region of interest" description="Disordered" evidence="4">
    <location>
        <begin position="771"/>
        <end position="801"/>
    </location>
</feature>
<reference evidence="6 7" key="1">
    <citation type="journal article" date="2008" name="Nature">
        <title>The genome of Laccaria bicolor provides insights into mycorrhizal symbiosis.</title>
        <authorList>
            <person name="Martin F."/>
            <person name="Aerts A."/>
            <person name="Ahren D."/>
            <person name="Brun A."/>
            <person name="Danchin E.G.J."/>
            <person name="Duchaussoy F."/>
            <person name="Gibon J."/>
            <person name="Kohler A."/>
            <person name="Lindquist E."/>
            <person name="Pereda V."/>
            <person name="Salamov A."/>
            <person name="Shapiro H.J."/>
            <person name="Wuyts J."/>
            <person name="Blaudez D."/>
            <person name="Buee M."/>
            <person name="Brokstein P."/>
            <person name="Canbaeck B."/>
            <person name="Cohen D."/>
            <person name="Courty P.E."/>
            <person name="Coutinho P.M."/>
            <person name="Delaruelle C."/>
            <person name="Detter J.C."/>
            <person name="Deveau A."/>
            <person name="DiFazio S."/>
            <person name="Duplessis S."/>
            <person name="Fraissinet-Tachet L."/>
            <person name="Lucic E."/>
            <person name="Frey-Klett P."/>
            <person name="Fourrey C."/>
            <person name="Feussner I."/>
            <person name="Gay G."/>
            <person name="Grimwood J."/>
            <person name="Hoegger P.J."/>
            <person name="Jain P."/>
            <person name="Kilaru S."/>
            <person name="Labbe J."/>
            <person name="Lin Y.C."/>
            <person name="Legue V."/>
            <person name="Le Tacon F."/>
            <person name="Marmeisse R."/>
            <person name="Melayah D."/>
            <person name="Montanini B."/>
            <person name="Muratet M."/>
            <person name="Nehls U."/>
            <person name="Niculita-Hirzel H."/>
            <person name="Oudot-Le Secq M.P."/>
            <person name="Peter M."/>
            <person name="Quesneville H."/>
            <person name="Rajashekar B."/>
            <person name="Reich M."/>
            <person name="Rouhier N."/>
            <person name="Schmutz J."/>
            <person name="Yin T."/>
            <person name="Chalot M."/>
            <person name="Henrissat B."/>
            <person name="Kuees U."/>
            <person name="Lucas S."/>
            <person name="Van de Peer Y."/>
            <person name="Podila G.K."/>
            <person name="Polle A."/>
            <person name="Pukkila P.J."/>
            <person name="Richardson P.M."/>
            <person name="Rouze P."/>
            <person name="Sanders I.R."/>
            <person name="Stajich J.E."/>
            <person name="Tunlid A."/>
            <person name="Tuskan G."/>
            <person name="Grigoriev I.V."/>
        </authorList>
    </citation>
    <scope>NUCLEOTIDE SEQUENCE [LARGE SCALE GENOMIC DNA]</scope>
    <source>
        <strain evidence="7">S238N-H82 / ATCC MYA-4686</strain>
    </source>
</reference>
<dbReference type="OrthoDB" id="3223806at2759"/>
<feature type="region of interest" description="Disordered" evidence="4">
    <location>
        <begin position="405"/>
        <end position="499"/>
    </location>
</feature>
<sequence length="1059" mass="116095">MKIVKQRLGVFRLKRKDLEQQEVQSPRGWVNVGTEGRIAEVKVGEGEVEEGEVKTAVKEEEKEGKPKVDGEPKPLGSETPRKPKRKALLIGIQNYDHVERLRGPHQDVLDMRQLLIDHYGYDPDEICLLMDKDGLEEDMKPTRDNIGNGKMRRMDELVEDARSGDRFFFHYNLLEEEDGKDEFIVAMDNELIQDNVLRERLVAPLPIGSSLVAVFDSCHSASLLGGFFWFPTSLFHSRYAPSVILHSQHAFFSQRTTALSLVSDTLLPSSFVPGMLPSSSFKHFFFAPGTSSFPCTPSFFLAFDVSFHHLFFLYLQTSSSSFLSVSLPTHFIPNMFPPLSSAPSSLFPFSRLLRSSSTFLILLFALLSIHPSVRMLMPLTDLEHFRCNRVYVPWMNKGRRRSNSRWNVNVRRQAVPVGPPTPLGPKTPAANQGPTSPVRNAPQSPAGSQPKSPMHTTFKPSPLNPDVLPQSPVRSPAGSQPKSPLHTTFKPSPLNPATSSPVTCTCICTCPPWVKQELELEAGERYASLASFSEVSLDGGETYSSTDNANNFSPSPIMFPSLRPDAPSSSSSSSPATSPTTSQPLPYPDARPCRRPHPHTPLHTHPHQHAHHQNPQFQQQPQHQTAQHSQTQAQQHQAKPLLPQLDISSRKVYQTRRVSSRSVRWRRTSIDRILESPVVGSAGLAEVGGSMGMESVAEDVGPSSTAASPALSPGEFGLGQINEWNEDLDAAYGTNAQGIKAAATQLLYEPSQYDFRKIAITTKSSTKVVSQRVEGAGNKGKDKENVKPGGKTPLAKKGVSPEGIKAQSLTIRTDVKASTSLVGVRAGSEGAIPPGGVMFPGGQHVVVGGNKARQGSLGAAAISLEAAAAAGSSSRRSTESYHTTSGYSVPAGANAFGPSGASEHWYENLTGSPIQRCMSPEALFCTGFCHERWEMEKKANGGVVHHVDVISLSASKDGQRSWEDQSGSSMTQALIALLKKDPNPSLRDLLTNVSHDLHRYYLRLHTMSRDYKKQVKAKNAKLAAKGRSVMVPQEVEMDNFQDPQISSSRPLEMGRLWEL</sequence>
<dbReference type="GO" id="GO:0006508">
    <property type="term" value="P:proteolysis"/>
    <property type="evidence" value="ECO:0007669"/>
    <property type="project" value="InterPro"/>
</dbReference>
<feature type="region of interest" description="Disordered" evidence="4">
    <location>
        <begin position="538"/>
        <end position="661"/>
    </location>
</feature>
<evidence type="ECO:0000256" key="2">
    <source>
        <dbReference type="ARBA" id="ARBA00022703"/>
    </source>
</evidence>
<dbReference type="SUPFAM" id="SSF52129">
    <property type="entry name" value="Caspase-like"/>
    <property type="match status" value="1"/>
</dbReference>
<dbReference type="InterPro" id="IPR011600">
    <property type="entry name" value="Pept_C14_caspase"/>
</dbReference>
<proteinExistence type="inferred from homology"/>
<dbReference type="EMBL" id="DS547104">
    <property type="protein sequence ID" value="EDR07574.1"/>
    <property type="molecule type" value="Genomic_DNA"/>
</dbReference>
<keyword evidence="3" id="KW-0378">Hydrolase</keyword>
<dbReference type="GO" id="GO:0006915">
    <property type="term" value="P:apoptotic process"/>
    <property type="evidence" value="ECO:0007669"/>
    <property type="project" value="UniProtKB-KW"/>
</dbReference>
<keyword evidence="2" id="KW-0053">Apoptosis</keyword>
<evidence type="ECO:0000313" key="6">
    <source>
        <dbReference type="EMBL" id="EDR07574.1"/>
    </source>
</evidence>
<dbReference type="Proteomes" id="UP000001194">
    <property type="component" value="Unassembled WGS sequence"/>
</dbReference>
<keyword evidence="3" id="KW-0788">Thiol protease</keyword>
<feature type="compositionally biased region" description="Low complexity" evidence="4">
    <location>
        <begin position="613"/>
        <end position="638"/>
    </location>
</feature>
<dbReference type="AlphaFoldDB" id="B0DDA2"/>
<dbReference type="GeneID" id="6077380"/>
<feature type="domain" description="Peptidase C14 caspase" evidence="5">
    <location>
        <begin position="934"/>
        <end position="1003"/>
    </location>
</feature>
<evidence type="ECO:0000256" key="4">
    <source>
        <dbReference type="SAM" id="MobiDB-lite"/>
    </source>
</evidence>
<feature type="domain" description="Peptidase C14 caspase" evidence="5">
    <location>
        <begin position="84"/>
        <end position="221"/>
    </location>
</feature>